<keyword evidence="3" id="KW-1185">Reference proteome</keyword>
<keyword evidence="2" id="KW-0378">Hydrolase</keyword>
<evidence type="ECO:0000313" key="2">
    <source>
        <dbReference type="EMBL" id="AOS43819.1"/>
    </source>
</evidence>
<dbReference type="InterPro" id="IPR001011">
    <property type="entry name" value="Acid_Pase_classA_bac"/>
</dbReference>
<dbReference type="SUPFAM" id="SSF48317">
    <property type="entry name" value="Acid phosphatase/Vanadium-dependent haloperoxidase"/>
    <property type="match status" value="1"/>
</dbReference>
<dbReference type="EC" id="3.1.3.2" evidence="2"/>
<gene>
    <name evidence="2" type="primary">phoC</name>
    <name evidence="2" type="ORF">Verru16b_00877</name>
</gene>
<sequence>MKRRHLIRISSTVLLLWAIAGAQTAQSTVSAYLTLAEAPVATLLPPPPAPGSPEDLADLETVLWVQSRLSEAEFTDAKAHGDRPWDEFIRDVLGPHFNAVNRPETYRVLAGVRADFEAFLAAARQAYPRSRPPNRDERVRLLGTRTDIGSYPSAKVWSFYNLGLLLAELHPECRPRLEAEIRRQGWMRIWGGHHYPSDVSAGLIAGERLARAFLSSPRFQKELPVLRVEAARFRSLSVSSQP</sequence>
<keyword evidence="1" id="KW-0732">Signal</keyword>
<dbReference type="InterPro" id="IPR036938">
    <property type="entry name" value="PAP2/HPO_sf"/>
</dbReference>
<dbReference type="PRINTS" id="PR00483">
    <property type="entry name" value="BACPHPHTASE"/>
</dbReference>
<dbReference type="RefSeq" id="WP_069961140.1">
    <property type="nucleotide sequence ID" value="NZ_CP016094.1"/>
</dbReference>
<evidence type="ECO:0000256" key="1">
    <source>
        <dbReference type="SAM" id="SignalP"/>
    </source>
</evidence>
<organism evidence="2 3">
    <name type="scientific">Lacunisphaera limnophila</name>
    <dbReference type="NCBI Taxonomy" id="1838286"/>
    <lineage>
        <taxon>Bacteria</taxon>
        <taxon>Pseudomonadati</taxon>
        <taxon>Verrucomicrobiota</taxon>
        <taxon>Opitutia</taxon>
        <taxon>Opitutales</taxon>
        <taxon>Opitutaceae</taxon>
        <taxon>Lacunisphaera</taxon>
    </lineage>
</organism>
<dbReference type="Gene3D" id="1.20.144.10">
    <property type="entry name" value="Phosphatidic acid phosphatase type 2/haloperoxidase"/>
    <property type="match status" value="1"/>
</dbReference>
<accession>A0A1D8ASG8</accession>
<proteinExistence type="predicted"/>
<dbReference type="Proteomes" id="UP000095228">
    <property type="component" value="Chromosome"/>
</dbReference>
<feature type="chain" id="PRO_5009105046" evidence="1">
    <location>
        <begin position="26"/>
        <end position="242"/>
    </location>
</feature>
<dbReference type="GO" id="GO:0003993">
    <property type="term" value="F:acid phosphatase activity"/>
    <property type="evidence" value="ECO:0007669"/>
    <property type="project" value="UniProtKB-EC"/>
</dbReference>
<name>A0A1D8ASG8_9BACT</name>
<dbReference type="STRING" id="1838286.Verru16b_00877"/>
<dbReference type="AlphaFoldDB" id="A0A1D8ASG8"/>
<protein>
    <submittedName>
        <fullName evidence="2">Major phosphate-irrepressible acid phosphatase</fullName>
        <ecNumber evidence="2">3.1.3.2</ecNumber>
    </submittedName>
</protein>
<evidence type="ECO:0000313" key="3">
    <source>
        <dbReference type="Proteomes" id="UP000095228"/>
    </source>
</evidence>
<reference evidence="2 3" key="1">
    <citation type="submission" date="2016-06" db="EMBL/GenBank/DDBJ databases">
        <title>Three novel species with peptidoglycan cell walls form the new genus Lacunisphaera gen. nov. in the family Opitutaceae of the verrucomicrobial subdivision 4.</title>
        <authorList>
            <person name="Rast P."/>
            <person name="Gloeckner I."/>
            <person name="Jogler M."/>
            <person name="Boedeker C."/>
            <person name="Jeske O."/>
            <person name="Wiegand S."/>
            <person name="Reinhardt R."/>
            <person name="Schumann P."/>
            <person name="Rohde M."/>
            <person name="Spring S."/>
            <person name="Gloeckner F.O."/>
            <person name="Jogler C."/>
        </authorList>
    </citation>
    <scope>NUCLEOTIDE SEQUENCE [LARGE SCALE GENOMIC DNA]</scope>
    <source>
        <strain evidence="2 3">IG16b</strain>
    </source>
</reference>
<dbReference type="EMBL" id="CP016094">
    <property type="protein sequence ID" value="AOS43819.1"/>
    <property type="molecule type" value="Genomic_DNA"/>
</dbReference>
<feature type="signal peptide" evidence="1">
    <location>
        <begin position="1"/>
        <end position="25"/>
    </location>
</feature>
<dbReference type="OrthoDB" id="9805301at2"/>
<dbReference type="GO" id="GO:0030288">
    <property type="term" value="C:outer membrane-bounded periplasmic space"/>
    <property type="evidence" value="ECO:0007669"/>
    <property type="project" value="InterPro"/>
</dbReference>
<dbReference type="KEGG" id="obg:Verru16b_00877"/>